<proteinExistence type="predicted"/>
<dbReference type="InterPro" id="IPR000157">
    <property type="entry name" value="TIR_dom"/>
</dbReference>
<organism evidence="5 6">
    <name type="scientific">Coffea arabica</name>
    <name type="common">Arabian coffee</name>
    <dbReference type="NCBI Taxonomy" id="13443"/>
    <lineage>
        <taxon>Eukaryota</taxon>
        <taxon>Viridiplantae</taxon>
        <taxon>Streptophyta</taxon>
        <taxon>Embryophyta</taxon>
        <taxon>Tracheophyta</taxon>
        <taxon>Spermatophyta</taxon>
        <taxon>Magnoliopsida</taxon>
        <taxon>eudicotyledons</taxon>
        <taxon>Gunneridae</taxon>
        <taxon>Pentapetalae</taxon>
        <taxon>asterids</taxon>
        <taxon>lamiids</taxon>
        <taxon>Gentianales</taxon>
        <taxon>Rubiaceae</taxon>
        <taxon>Ixoroideae</taxon>
        <taxon>Gardenieae complex</taxon>
        <taxon>Bertiereae - Coffeeae clade</taxon>
        <taxon>Coffeeae</taxon>
        <taxon>Coffea</taxon>
    </lineage>
</organism>
<dbReference type="GO" id="GO:0007165">
    <property type="term" value="P:signal transduction"/>
    <property type="evidence" value="ECO:0007669"/>
    <property type="project" value="InterPro"/>
</dbReference>
<dbReference type="Pfam" id="PF01582">
    <property type="entry name" value="TIR"/>
    <property type="match status" value="1"/>
</dbReference>
<dbReference type="SUPFAM" id="SSF52058">
    <property type="entry name" value="L domain-like"/>
    <property type="match status" value="1"/>
</dbReference>
<dbReference type="Gene3D" id="3.40.50.10140">
    <property type="entry name" value="Toll/interleukin-1 receptor homology (TIR) domain"/>
    <property type="match status" value="1"/>
</dbReference>
<dbReference type="Pfam" id="PF20160">
    <property type="entry name" value="C-JID"/>
    <property type="match status" value="1"/>
</dbReference>
<reference evidence="5" key="1">
    <citation type="journal article" date="2025" name="Foods">
        <title>Unveiling the Microbial Signatures of Arabica Coffee Cherries: Insights into Ripeness Specific Diversity, Functional Traits, and Implications for Quality and Safety.</title>
        <authorList>
            <consortium name="RefSeq"/>
            <person name="Tenea G.N."/>
            <person name="Cifuentes V."/>
            <person name="Reyes P."/>
            <person name="Cevallos-Vallejos M."/>
        </authorList>
    </citation>
    <scope>NUCLEOTIDE SEQUENCE [LARGE SCALE GENOMIC DNA]</scope>
</reference>
<keyword evidence="1" id="KW-0433">Leucine-rich repeat</keyword>
<dbReference type="PANTHER" id="PTHR11017:SF573">
    <property type="entry name" value="ADP-RIBOSYL CYCLASE_CYCLIC ADP-RIBOSE HYDROLASE"/>
    <property type="match status" value="1"/>
</dbReference>
<sequence>MDLRSFVEHEMRNIASSSSSSASTPKWTYDVFLSFRGEDVRKSFVDFLYSALQQKGIYTFKDDEKLERGRSISPALLQAIKESRIAVIIFSENYATSSWCLDELAEIIDCKHVLGQTVLPVFYYVDPSVVRRQKGSFDRPFVKHEDEIEDKEMIQKWRAALTEAASISGWDATENIVGMWLDLSTPKDVVIKNEAFEKMKKLRLLKINNACVSLCPNCIPNEIRWLDWHGYPSKFLPEIAGQIEIHRPELFPEINKDARLHGTPNLERLILEGCSSLAEIHPSIEHLTSLVLLNLRGCESLANCGHVLSLEELYVDGTAISKPPSSIVLLKNLKTLSFKGRKAMASRKCRAFSPSWLLGRKSQDSTGLVFPSVAGLNSLARLDLSDCNLSDEGLPSDLRSLSSLVELNLGKNNFTSISAAGIKNLSHLRILELVGRKRLEKLPELPLCIEQVYADDCTSLQSATDLTNHGKLRWVSFYNCFKLLQDEQTSSMVYATWNHMLKEFSPVDDSLIGGSFSICLPGGSIPSWFTYQNSGPSITVKLPPNWYNDEFMGFAVCVVSDLIMTPVPRNIGCDLLQKGIGFGLWFTPVDQEMKRYPNIVILGYLETENMDSEHTWLGYIPLDINIWSSNGDWVRSWTSIEVCGFISIFKAWGISLVYENDVR</sequence>
<keyword evidence="5" id="KW-1185">Reference proteome</keyword>
<dbReference type="InterPro" id="IPR035897">
    <property type="entry name" value="Toll_tir_struct_dom_sf"/>
</dbReference>
<feature type="domain" description="TIR" evidence="4">
    <location>
        <begin position="27"/>
        <end position="187"/>
    </location>
</feature>
<dbReference type="OrthoDB" id="999528at2759"/>
<accession>A0A6P6TX98</accession>
<dbReference type="GO" id="GO:0006952">
    <property type="term" value="P:defense response"/>
    <property type="evidence" value="ECO:0007669"/>
    <property type="project" value="InterPro"/>
</dbReference>
<dbReference type="SMART" id="SM00255">
    <property type="entry name" value="TIR"/>
    <property type="match status" value="1"/>
</dbReference>
<dbReference type="InterPro" id="IPR045344">
    <property type="entry name" value="C-JID"/>
</dbReference>
<dbReference type="InterPro" id="IPR044974">
    <property type="entry name" value="Disease_R_plants"/>
</dbReference>
<evidence type="ECO:0000313" key="5">
    <source>
        <dbReference type="Proteomes" id="UP001652660"/>
    </source>
</evidence>
<dbReference type="PROSITE" id="PS50104">
    <property type="entry name" value="TIR"/>
    <property type="match status" value="1"/>
</dbReference>
<dbReference type="FunFam" id="3.40.50.10140:FF:000007">
    <property type="entry name" value="Disease resistance protein (TIR-NBS-LRR class)"/>
    <property type="match status" value="1"/>
</dbReference>
<protein>
    <submittedName>
        <fullName evidence="6">Disease resistance protein RPS4B-like</fullName>
    </submittedName>
</protein>
<keyword evidence="3" id="KW-0520">NAD</keyword>
<dbReference type="SUPFAM" id="SSF52200">
    <property type="entry name" value="Toll/Interleukin receptor TIR domain"/>
    <property type="match status" value="1"/>
</dbReference>
<dbReference type="RefSeq" id="XP_027082361.1">
    <property type="nucleotide sequence ID" value="XM_027226560.1"/>
</dbReference>
<evidence type="ECO:0000256" key="3">
    <source>
        <dbReference type="ARBA" id="ARBA00023027"/>
    </source>
</evidence>
<evidence type="ECO:0000259" key="4">
    <source>
        <dbReference type="PROSITE" id="PS50104"/>
    </source>
</evidence>
<dbReference type="GeneID" id="113704684"/>
<evidence type="ECO:0000256" key="2">
    <source>
        <dbReference type="ARBA" id="ARBA00022737"/>
    </source>
</evidence>
<dbReference type="InterPro" id="IPR032675">
    <property type="entry name" value="LRR_dom_sf"/>
</dbReference>
<dbReference type="Proteomes" id="UP001652660">
    <property type="component" value="Chromosome 8e"/>
</dbReference>
<name>A0A6P6TX98_COFAR</name>
<evidence type="ECO:0000256" key="1">
    <source>
        <dbReference type="ARBA" id="ARBA00022614"/>
    </source>
</evidence>
<dbReference type="Gene3D" id="3.80.10.10">
    <property type="entry name" value="Ribonuclease Inhibitor"/>
    <property type="match status" value="2"/>
</dbReference>
<reference evidence="6" key="2">
    <citation type="submission" date="2025-08" db="UniProtKB">
        <authorList>
            <consortium name="RefSeq"/>
        </authorList>
    </citation>
    <scope>IDENTIFICATION</scope>
    <source>
        <tissue evidence="6">Leaves</tissue>
    </source>
</reference>
<dbReference type="AlphaFoldDB" id="A0A6P6TX98"/>
<dbReference type="PANTHER" id="PTHR11017">
    <property type="entry name" value="LEUCINE-RICH REPEAT-CONTAINING PROTEIN"/>
    <property type="match status" value="1"/>
</dbReference>
<evidence type="ECO:0000313" key="6">
    <source>
        <dbReference type="RefSeq" id="XP_027082361.1"/>
    </source>
</evidence>
<keyword evidence="2" id="KW-0677">Repeat</keyword>
<gene>
    <name evidence="6" type="primary">LOC113704684</name>
</gene>